<comment type="similarity">
    <text evidence="7">Belongs to the class I-like SAM-binding methyltransferase superfamily. TrmB family.</text>
</comment>
<dbReference type="PANTHER" id="PTHR23417:SF21">
    <property type="entry name" value="TRNA (GUANINE-N(7)-)-METHYLTRANSFERASE"/>
    <property type="match status" value="1"/>
</dbReference>
<dbReference type="HAMAP" id="MF_01057">
    <property type="entry name" value="tRNA_methyltr_TrmB"/>
    <property type="match status" value="1"/>
</dbReference>
<dbReference type="InterPro" id="IPR055361">
    <property type="entry name" value="tRNA_methyltr_TrmB_bact"/>
</dbReference>
<evidence type="ECO:0000256" key="4">
    <source>
        <dbReference type="ARBA" id="ARBA00022679"/>
    </source>
</evidence>
<dbReference type="Pfam" id="PF02390">
    <property type="entry name" value="Methyltransf_4"/>
    <property type="match status" value="1"/>
</dbReference>
<keyword evidence="4 7" id="KW-0808">Transferase</keyword>
<evidence type="ECO:0000256" key="1">
    <source>
        <dbReference type="ARBA" id="ARBA00000142"/>
    </source>
</evidence>
<proteinExistence type="inferred from homology"/>
<feature type="binding site" evidence="7">
    <location>
        <position position="150"/>
    </location>
    <ligand>
        <name>substrate</name>
    </ligand>
</feature>
<dbReference type="UniPathway" id="UPA00989"/>
<accession>A0A2L0EK12</accession>
<evidence type="ECO:0000256" key="6">
    <source>
        <dbReference type="ARBA" id="ARBA00022694"/>
    </source>
</evidence>
<feature type="binding site" evidence="7">
    <location>
        <position position="38"/>
    </location>
    <ligand>
        <name>S-adenosyl-L-methionine</name>
        <dbReference type="ChEBI" id="CHEBI:59789"/>
    </ligand>
</feature>
<dbReference type="Proteomes" id="UP000238348">
    <property type="component" value="Chromosome"/>
</dbReference>
<feature type="binding site" evidence="7">
    <location>
        <position position="114"/>
    </location>
    <ligand>
        <name>S-adenosyl-L-methionine</name>
        <dbReference type="ChEBI" id="CHEBI:59789"/>
    </ligand>
</feature>
<feature type="binding site" evidence="7">
    <location>
        <position position="118"/>
    </location>
    <ligand>
        <name>substrate</name>
    </ligand>
</feature>
<evidence type="ECO:0000256" key="7">
    <source>
        <dbReference type="HAMAP-Rule" id="MF_01057"/>
    </source>
</evidence>
<feature type="region of interest" description="Disordered" evidence="8">
    <location>
        <begin position="166"/>
        <end position="231"/>
    </location>
</feature>
<evidence type="ECO:0000256" key="3">
    <source>
        <dbReference type="ARBA" id="ARBA00022603"/>
    </source>
</evidence>
<dbReference type="GO" id="GO:0008176">
    <property type="term" value="F:tRNA (guanine(46)-N7)-methyltransferase activity"/>
    <property type="evidence" value="ECO:0007669"/>
    <property type="project" value="UniProtKB-UniRule"/>
</dbReference>
<feature type="binding site" evidence="7">
    <location>
        <position position="91"/>
    </location>
    <ligand>
        <name>S-adenosyl-L-methionine</name>
        <dbReference type="ChEBI" id="CHEBI:59789"/>
    </ligand>
</feature>
<comment type="pathway">
    <text evidence="7">tRNA modification; N(7)-methylguanine-tRNA biosynthesis.</text>
</comment>
<dbReference type="EMBL" id="CP012673">
    <property type="protein sequence ID" value="AUX39626.1"/>
    <property type="molecule type" value="Genomic_DNA"/>
</dbReference>
<dbReference type="RefSeq" id="WP_104977564.1">
    <property type="nucleotide sequence ID" value="NZ_CP012673.1"/>
</dbReference>
<keyword evidence="6 7" id="KW-0819">tRNA processing</keyword>
<keyword evidence="3 7" id="KW-0489">Methyltransferase</keyword>
<evidence type="ECO:0000256" key="8">
    <source>
        <dbReference type="SAM" id="MobiDB-lite"/>
    </source>
</evidence>
<comment type="function">
    <text evidence="2 7">Catalyzes the formation of N(7)-methylguanine at position 46 (m7G46) in tRNA.</text>
</comment>
<reference evidence="9 10" key="1">
    <citation type="submission" date="2015-09" db="EMBL/GenBank/DDBJ databases">
        <title>Sorangium comparison.</title>
        <authorList>
            <person name="Zaburannyi N."/>
            <person name="Bunk B."/>
            <person name="Overmann J."/>
            <person name="Mueller R."/>
        </authorList>
    </citation>
    <scope>NUCLEOTIDE SEQUENCE [LARGE SCALE GENOMIC DNA]</scope>
    <source>
        <strain evidence="9 10">So ce26</strain>
    </source>
</reference>
<dbReference type="PROSITE" id="PS51625">
    <property type="entry name" value="SAM_MT_TRMB"/>
    <property type="match status" value="1"/>
</dbReference>
<feature type="compositionally biased region" description="Gly residues" evidence="8">
    <location>
        <begin position="218"/>
        <end position="231"/>
    </location>
</feature>
<name>A0A2L0EK12_SORCE</name>
<sequence>MVFQPRPNHPYATAPRFPDGDDVSIDDLIPGAGPVEIEIGPGRGGFLFERAAASPESRLLGLEIRLKWSALVDERLKKQGLGGRVRALNADAKEALARLRPDASIARFFLHFPDPWWKKRHEKRLVMGTALLDSVARLLVDGGELFVQTDVEERGALYAEQIGAHPAFEPAGDAPGSPHLEENPYGARSPREHHAIADGLPVSRLRYRRRPREAGSGRPEGGAGMSGGGGG</sequence>
<organism evidence="9 10">
    <name type="scientific">Sorangium cellulosum</name>
    <name type="common">Polyangium cellulosum</name>
    <dbReference type="NCBI Taxonomy" id="56"/>
    <lineage>
        <taxon>Bacteria</taxon>
        <taxon>Pseudomonadati</taxon>
        <taxon>Myxococcota</taxon>
        <taxon>Polyangia</taxon>
        <taxon>Polyangiales</taxon>
        <taxon>Polyangiaceae</taxon>
        <taxon>Sorangium</taxon>
    </lineage>
</organism>
<dbReference type="SUPFAM" id="SSF53335">
    <property type="entry name" value="S-adenosyl-L-methionine-dependent methyltransferases"/>
    <property type="match status" value="1"/>
</dbReference>
<dbReference type="GO" id="GO:0043527">
    <property type="term" value="C:tRNA methyltransferase complex"/>
    <property type="evidence" value="ECO:0007669"/>
    <property type="project" value="TreeGrafter"/>
</dbReference>
<dbReference type="InterPro" id="IPR029063">
    <property type="entry name" value="SAM-dependent_MTases_sf"/>
</dbReference>
<feature type="binding site" evidence="7">
    <location>
        <position position="63"/>
    </location>
    <ligand>
        <name>S-adenosyl-L-methionine</name>
        <dbReference type="ChEBI" id="CHEBI:59789"/>
    </ligand>
</feature>
<protein>
    <recommendedName>
        <fullName evidence="7">tRNA (guanine-N(7)-)-methyltransferase</fullName>
        <ecNumber evidence="7">2.1.1.33</ecNumber>
    </recommendedName>
    <alternativeName>
        <fullName evidence="7">tRNA (guanine(46)-N(7))-methyltransferase</fullName>
    </alternativeName>
    <alternativeName>
        <fullName evidence="7">tRNA(m7G46)-methyltransferase</fullName>
    </alternativeName>
</protein>
<dbReference type="PANTHER" id="PTHR23417">
    <property type="entry name" value="3-DEOXY-D-MANNO-OCTULOSONIC-ACID TRANSFERASE/TRNA GUANINE-N 7 - -METHYLTRANSFERASE"/>
    <property type="match status" value="1"/>
</dbReference>
<comment type="catalytic activity">
    <reaction evidence="1 7">
        <text>guanosine(46) in tRNA + S-adenosyl-L-methionine = N(7)-methylguanosine(46) in tRNA + S-adenosyl-L-homocysteine</text>
        <dbReference type="Rhea" id="RHEA:42708"/>
        <dbReference type="Rhea" id="RHEA-COMP:10188"/>
        <dbReference type="Rhea" id="RHEA-COMP:10189"/>
        <dbReference type="ChEBI" id="CHEBI:57856"/>
        <dbReference type="ChEBI" id="CHEBI:59789"/>
        <dbReference type="ChEBI" id="CHEBI:74269"/>
        <dbReference type="ChEBI" id="CHEBI:74480"/>
        <dbReference type="EC" id="2.1.1.33"/>
    </reaction>
</comment>
<keyword evidence="5 7" id="KW-0949">S-adenosyl-L-methionine</keyword>
<evidence type="ECO:0000313" key="9">
    <source>
        <dbReference type="EMBL" id="AUX39626.1"/>
    </source>
</evidence>
<dbReference type="InterPro" id="IPR003358">
    <property type="entry name" value="tRNA_(Gua-N-7)_MeTrfase_Trmb"/>
</dbReference>
<dbReference type="OrthoDB" id="9802090at2"/>
<dbReference type="Gene3D" id="3.40.50.150">
    <property type="entry name" value="Vaccinia Virus protein VP39"/>
    <property type="match status" value="1"/>
</dbReference>
<evidence type="ECO:0000313" key="10">
    <source>
        <dbReference type="Proteomes" id="UP000238348"/>
    </source>
</evidence>
<evidence type="ECO:0000256" key="2">
    <source>
        <dbReference type="ARBA" id="ARBA00003015"/>
    </source>
</evidence>
<gene>
    <name evidence="7" type="primary">trmB</name>
    <name evidence="9" type="ORF">SOCE26_010200</name>
</gene>
<dbReference type="EC" id="2.1.1.33" evidence="7"/>
<evidence type="ECO:0000256" key="5">
    <source>
        <dbReference type="ARBA" id="ARBA00022691"/>
    </source>
</evidence>
<dbReference type="AlphaFoldDB" id="A0A2L0EK12"/>
<comment type="caution">
    <text evidence="7">Lacks conserved residue(s) required for the propagation of feature annotation.</text>
</comment>